<dbReference type="AlphaFoldDB" id="A0A9Q3UAN4"/>
<evidence type="ECO:0000313" key="2">
    <source>
        <dbReference type="Proteomes" id="UP000726777"/>
    </source>
</evidence>
<gene>
    <name evidence="1" type="ORF">IB292_01670</name>
</gene>
<proteinExistence type="predicted"/>
<comment type="caution">
    <text evidence="1">The sequence shown here is derived from an EMBL/GenBank/DDBJ whole genome shotgun (WGS) entry which is preliminary data.</text>
</comment>
<reference evidence="1" key="1">
    <citation type="submission" date="2020-09" db="EMBL/GenBank/DDBJ databases">
        <title>Genome sequence of Vibrio parahaemolyticus isolates.</title>
        <authorList>
            <person name="Hammerl J.A."/>
            <person name="Strauch E."/>
        </authorList>
    </citation>
    <scope>NUCLEOTIDE SEQUENCE</scope>
    <source>
        <strain evidence="1">17-VB00146</strain>
    </source>
</reference>
<protein>
    <submittedName>
        <fullName evidence="1">Uncharacterized protein</fullName>
    </submittedName>
</protein>
<dbReference type="RefSeq" id="WP_228085387.1">
    <property type="nucleotide sequence ID" value="NZ_JACVHL010000002.1"/>
</dbReference>
<dbReference type="Proteomes" id="UP000726777">
    <property type="component" value="Unassembled WGS sequence"/>
</dbReference>
<sequence>MLILETLSKILNNSTISNNALEYGTKLNIDLDCMTAIKYKDAEFVFLDRDFGSFLFPIGEGVAPSWLEAYKDYNRAAWYHVKPNGQYRRITSGEAIRLANIAPSLNGLSKFAKMKRLVRILNNVDVTSSGFTKCRLSPRSSLCEWKRWFDMSGNVVMQKLVNNL</sequence>
<organism evidence="1 2">
    <name type="scientific">Vibrio parahaemolyticus</name>
    <dbReference type="NCBI Taxonomy" id="670"/>
    <lineage>
        <taxon>Bacteria</taxon>
        <taxon>Pseudomonadati</taxon>
        <taxon>Pseudomonadota</taxon>
        <taxon>Gammaproteobacteria</taxon>
        <taxon>Vibrionales</taxon>
        <taxon>Vibrionaceae</taxon>
        <taxon>Vibrio</taxon>
    </lineage>
</organism>
<dbReference type="EMBL" id="JACVHL010000002">
    <property type="protein sequence ID" value="MCC3803734.1"/>
    <property type="molecule type" value="Genomic_DNA"/>
</dbReference>
<name>A0A9Q3UAN4_VIBPH</name>
<accession>A0A9Q3UAN4</accession>
<evidence type="ECO:0000313" key="1">
    <source>
        <dbReference type="EMBL" id="MCC3803734.1"/>
    </source>
</evidence>